<organism evidence="2 3">
    <name type="scientific">Exobacillus caeni</name>
    <dbReference type="NCBI Taxonomy" id="2574798"/>
    <lineage>
        <taxon>Bacteria</taxon>
        <taxon>Bacillati</taxon>
        <taxon>Bacillota</taxon>
        <taxon>Bacilli</taxon>
        <taxon>Bacillales</taxon>
        <taxon>Guptibacillaceae</taxon>
        <taxon>Exobacillus</taxon>
    </lineage>
</organism>
<comment type="caution">
    <text evidence="2">The sequence shown here is derived from an EMBL/GenBank/DDBJ whole genome shotgun (WGS) entry which is preliminary data.</text>
</comment>
<dbReference type="OrthoDB" id="9786287at2"/>
<evidence type="ECO:0000313" key="2">
    <source>
        <dbReference type="EMBL" id="TLS38719.1"/>
    </source>
</evidence>
<gene>
    <name evidence="2" type="ORF">FCL54_04255</name>
</gene>
<dbReference type="EMBL" id="SWLG01000002">
    <property type="protein sequence ID" value="TLS38719.1"/>
    <property type="molecule type" value="Genomic_DNA"/>
</dbReference>
<accession>A0A5R9F871</accession>
<reference evidence="2 3" key="1">
    <citation type="submission" date="2019-04" db="EMBL/GenBank/DDBJ databases">
        <title>Bacillus caeni sp. nov., a bacterium isolated from mangrove sediment.</title>
        <authorList>
            <person name="Huang H."/>
            <person name="Mo K."/>
            <person name="Hu Y."/>
        </authorList>
    </citation>
    <scope>NUCLEOTIDE SEQUENCE [LARGE SCALE GENOMIC DNA]</scope>
    <source>
        <strain evidence="2 3">HB172195</strain>
    </source>
</reference>
<dbReference type="InterPro" id="IPR001303">
    <property type="entry name" value="Aldolase_II/adducin_N"/>
</dbReference>
<feature type="domain" description="Class II aldolase/adducin N-terminal" evidence="1">
    <location>
        <begin position="3"/>
        <end position="41"/>
    </location>
</feature>
<dbReference type="AlphaFoldDB" id="A0A5R9F871"/>
<name>A0A5R9F871_9BACL</name>
<keyword evidence="3" id="KW-1185">Reference proteome</keyword>
<dbReference type="Pfam" id="PF00596">
    <property type="entry name" value="Aldolase_II"/>
    <property type="match status" value="1"/>
</dbReference>
<proteinExistence type="predicted"/>
<dbReference type="InterPro" id="IPR036409">
    <property type="entry name" value="Aldolase_II/adducin_N_sf"/>
</dbReference>
<dbReference type="Gene3D" id="3.40.225.10">
    <property type="entry name" value="Class II aldolase/adducin N-terminal domain"/>
    <property type="match status" value="1"/>
</dbReference>
<sequence>MSVGPYVAVGSEAIGKAIVENICSSTAILMKHHGVFTVGVTP</sequence>
<dbReference type="Proteomes" id="UP000308230">
    <property type="component" value="Unassembled WGS sequence"/>
</dbReference>
<protein>
    <recommendedName>
        <fullName evidence="1">Class II aldolase/adducin N-terminal domain-containing protein</fullName>
    </recommendedName>
</protein>
<evidence type="ECO:0000259" key="1">
    <source>
        <dbReference type="Pfam" id="PF00596"/>
    </source>
</evidence>
<evidence type="ECO:0000313" key="3">
    <source>
        <dbReference type="Proteomes" id="UP000308230"/>
    </source>
</evidence>
<dbReference type="SUPFAM" id="SSF53639">
    <property type="entry name" value="AraD/HMP-PK domain-like"/>
    <property type="match status" value="1"/>
</dbReference>